<reference evidence="2" key="1">
    <citation type="submission" date="2017-08" db="EMBL/GenBank/DDBJ databases">
        <authorList>
            <person name="Varghese N."/>
            <person name="Submissions S."/>
        </authorList>
    </citation>
    <scope>NUCLEOTIDE SEQUENCE [LARGE SCALE GENOMIC DNA]</scope>
    <source>
        <strain evidence="2">USBA17B2</strain>
    </source>
</reference>
<dbReference type="AlphaFoldDB" id="A0A285W0E1"/>
<sequence>MEGNPGPGEVRPNALRRLLEVSVTWVLARPRNAGYAVVVAALLLTVPFGGLAAAPEDEPDAVAAGTTVRAAPWELTLERAVWGPELGGDLPAAEGVQQVLVLGTLRSTAGTTLSSSELRGSLRVRDLPGAADAFGTPLEDGMLPWDSLWTLEPATATLRAVAPGLTYDVGLHLTTTERTLPDQIEVEVFTKTHRQSSLEDTMLWTDEQRTAVVRVPTERSGPVYRSSWEVLP</sequence>
<dbReference type="RefSeq" id="WP_141401559.1">
    <property type="nucleotide sequence ID" value="NZ_OBQK01000037.1"/>
</dbReference>
<gene>
    <name evidence="1" type="ORF">SAMN05421879_1374</name>
</gene>
<keyword evidence="2" id="KW-1185">Reference proteome</keyword>
<organism evidence="1 2">
    <name type="scientific">Ornithinimicrobium cerasi</name>
    <dbReference type="NCBI Taxonomy" id="2248773"/>
    <lineage>
        <taxon>Bacteria</taxon>
        <taxon>Bacillati</taxon>
        <taxon>Actinomycetota</taxon>
        <taxon>Actinomycetes</taxon>
        <taxon>Micrococcales</taxon>
        <taxon>Ornithinimicrobiaceae</taxon>
        <taxon>Ornithinimicrobium</taxon>
    </lineage>
</organism>
<evidence type="ECO:0000313" key="1">
    <source>
        <dbReference type="EMBL" id="SOC58421.1"/>
    </source>
</evidence>
<name>A0A285W0E1_9MICO</name>
<protein>
    <submittedName>
        <fullName evidence="1">Uncharacterized protein</fullName>
    </submittedName>
</protein>
<accession>A0A285W0E1</accession>
<proteinExistence type="predicted"/>
<evidence type="ECO:0000313" key="2">
    <source>
        <dbReference type="Proteomes" id="UP000219688"/>
    </source>
</evidence>
<dbReference type="Proteomes" id="UP000219688">
    <property type="component" value="Unassembled WGS sequence"/>
</dbReference>
<dbReference type="EMBL" id="OBQK01000037">
    <property type="protein sequence ID" value="SOC58421.1"/>
    <property type="molecule type" value="Genomic_DNA"/>
</dbReference>